<evidence type="ECO:0000256" key="10">
    <source>
        <dbReference type="ARBA" id="ARBA00023157"/>
    </source>
</evidence>
<name>A0A1G2AQV7_9BACT</name>
<dbReference type="Proteomes" id="UP000177165">
    <property type="component" value="Unassembled WGS sequence"/>
</dbReference>
<dbReference type="EC" id="1.17.4.1" evidence="3 14"/>
<evidence type="ECO:0000256" key="13">
    <source>
        <dbReference type="ARBA" id="ARBA00047754"/>
    </source>
</evidence>
<keyword evidence="6 14" id="KW-0237">DNA synthesis</keyword>
<organism evidence="19 20">
    <name type="scientific">Candidatus Kerfeldbacteria bacterium RIFCSPHIGHO2_02_FULL_42_14</name>
    <dbReference type="NCBI Taxonomy" id="1798540"/>
    <lineage>
        <taxon>Bacteria</taxon>
        <taxon>Candidatus Kerfeldiibacteriota</taxon>
    </lineage>
</organism>
<proteinExistence type="inferred from homology"/>
<comment type="function">
    <text evidence="12 14">Catalyzes the reduction of ribonucleotides to deoxyribonucleotides. May function to provide a pool of deoxyribonucleotide precursors for DNA repair during oxygen limitation and/or for immediate growth after restoration of oxygen.</text>
</comment>
<dbReference type="InterPro" id="IPR050862">
    <property type="entry name" value="RdRp_reductase_class-2"/>
</dbReference>
<evidence type="ECO:0000259" key="17">
    <source>
        <dbReference type="Pfam" id="PF02867"/>
    </source>
</evidence>
<evidence type="ECO:0000313" key="20">
    <source>
        <dbReference type="Proteomes" id="UP000177165"/>
    </source>
</evidence>
<reference evidence="19 20" key="1">
    <citation type="journal article" date="2016" name="Nat. Commun.">
        <title>Thousands of microbial genomes shed light on interconnected biogeochemical processes in an aquifer system.</title>
        <authorList>
            <person name="Anantharaman K."/>
            <person name="Brown C.T."/>
            <person name="Hug L.A."/>
            <person name="Sharon I."/>
            <person name="Castelle C.J."/>
            <person name="Probst A.J."/>
            <person name="Thomas B.C."/>
            <person name="Singh A."/>
            <person name="Wilkins M.J."/>
            <person name="Karaoz U."/>
            <person name="Brodie E.L."/>
            <person name="Williams K.H."/>
            <person name="Hubbard S.S."/>
            <person name="Banfield J.F."/>
        </authorList>
    </citation>
    <scope>NUCLEOTIDE SEQUENCE [LARGE SCALE GENOMIC DNA]</scope>
</reference>
<evidence type="ECO:0000259" key="16">
    <source>
        <dbReference type="Pfam" id="PF00317"/>
    </source>
</evidence>
<comment type="catalytic activity">
    <reaction evidence="13 14">
        <text>a 2'-deoxyribonucleoside 5'-diphosphate + [thioredoxin]-disulfide + H2O = a ribonucleoside 5'-diphosphate + [thioredoxin]-dithiol</text>
        <dbReference type="Rhea" id="RHEA:23252"/>
        <dbReference type="Rhea" id="RHEA-COMP:10698"/>
        <dbReference type="Rhea" id="RHEA-COMP:10700"/>
        <dbReference type="ChEBI" id="CHEBI:15377"/>
        <dbReference type="ChEBI" id="CHEBI:29950"/>
        <dbReference type="ChEBI" id="CHEBI:50058"/>
        <dbReference type="ChEBI" id="CHEBI:57930"/>
        <dbReference type="ChEBI" id="CHEBI:73316"/>
        <dbReference type="EC" id="1.17.4.1"/>
    </reaction>
</comment>
<dbReference type="Pfam" id="PF02867">
    <property type="entry name" value="Ribonuc_red_lgC"/>
    <property type="match status" value="1"/>
</dbReference>
<dbReference type="InterPro" id="IPR013509">
    <property type="entry name" value="RNR_lsu_N"/>
</dbReference>
<sequence length="877" mass="98975">MLHNPLSDLGEKIFLDRYALKDQQRKDMRKGDKIIVCIDPKTGQREVGYVQEILSGDSVRIQLKDGAVIEQKKEHIDKPVETEPEQMIRRVAKGIASVEATEIKRREWTKNFEWLLNEWKFVPGGRILAAAGTDQQLTCYNCYVIPSPHDSRRGIIDTLFQMTEIMSRGGGVGINISSLRPKRSYVKGVNGRSSGAVSWGALYSFVTGLIEQGGSRRGALMLIMDDWHPDLLEFITVKEEMGKITNANLSIGISDAFMKAVEEDKDWEFKFPDTQDPEYDELWDGNLANWISKGKKLNVYKKFKAREIWQQIIKSAWGSAEPGLWFRERTNRMSNSWYFAPLIATNPCGEQPLPAWAVCNLSHINLSRFANEISTDVDWEKLKKTIHYAVRFADNVIDATMYFFEENEKQQKSERRVGIGTIGLAELLIQLGLRYGSDESIRFMDKLYQFIAVESYTMSSQIAEEKGAFPKLNTEKFLQSGFMKSMPEDIRTLVREKGIRNVTLNTQAPTGTVATMVGTATGIEPFYSWTYFRKSRLGTHKEQVQIVKDWQKKHPSQQLPAYFVNAMNLAPEDHAKVQAAIQRWVDSSISKTSNLPNHYTEKQVGEFYQLLYKLRCKGGTVYRDGSRNEQVLMLKKDAPSEKKAKVTEQQPRYITPRKRPHKMHGATYKIETGYGSLFITINHDDQGEPFEVFATIGKTGGFYAAKSEAICRLISVALRSGIAPQVIIDQIKGIRGPLPYWRKEGMVLSIPDAIAQILEEDLTQHKQLQMQLTTNVNVPKTTASEEQSQKSSAVPQQRQANTFSETFVSFGENITLPEQTQVKKVTPAFAAASQIQVQTKTSLADLGIAPQCPLCGQILAFVEGCTTCGSCGYSKCA</sequence>
<evidence type="ECO:0000256" key="7">
    <source>
        <dbReference type="ARBA" id="ARBA00022741"/>
    </source>
</evidence>
<evidence type="ECO:0000256" key="14">
    <source>
        <dbReference type="RuleBase" id="RU364064"/>
    </source>
</evidence>
<dbReference type="SUPFAM" id="SSF51998">
    <property type="entry name" value="PFL-like glycyl radical enzymes"/>
    <property type="match status" value="1"/>
</dbReference>
<dbReference type="InterPro" id="IPR013344">
    <property type="entry name" value="RNR_NrdJ/NrdZ"/>
</dbReference>
<dbReference type="PRINTS" id="PR01183">
    <property type="entry name" value="RIBORDTASEM1"/>
</dbReference>
<dbReference type="PANTHER" id="PTHR43371">
    <property type="entry name" value="VITAMIN B12-DEPENDENT RIBONUCLEOTIDE REDUCTASE"/>
    <property type="match status" value="1"/>
</dbReference>
<feature type="domain" description="TSCPD" evidence="18">
    <location>
        <begin position="657"/>
        <end position="761"/>
    </location>
</feature>
<dbReference type="STRING" id="1798540.A3B74_00380"/>
<evidence type="ECO:0000256" key="12">
    <source>
        <dbReference type="ARBA" id="ARBA00025437"/>
    </source>
</evidence>
<gene>
    <name evidence="19" type="ORF">A3B74_00380</name>
</gene>
<dbReference type="PANTHER" id="PTHR43371:SF1">
    <property type="entry name" value="RIBONUCLEOSIDE-DIPHOSPHATE REDUCTASE"/>
    <property type="match status" value="1"/>
</dbReference>
<keyword evidence="8 14" id="KW-0560">Oxidoreductase</keyword>
<evidence type="ECO:0000256" key="11">
    <source>
        <dbReference type="ARBA" id="ARBA00023285"/>
    </source>
</evidence>
<dbReference type="NCBIfam" id="TIGR02504">
    <property type="entry name" value="NrdJ_Z"/>
    <property type="match status" value="1"/>
</dbReference>
<evidence type="ECO:0000256" key="5">
    <source>
        <dbReference type="ARBA" id="ARBA00022628"/>
    </source>
</evidence>
<keyword evidence="11 14" id="KW-0170">Cobalt</keyword>
<evidence type="ECO:0000256" key="4">
    <source>
        <dbReference type="ARBA" id="ARBA00014409"/>
    </source>
</evidence>
<protein>
    <recommendedName>
        <fullName evidence="4 14">Vitamin B12-dependent ribonucleotide reductase</fullName>
        <ecNumber evidence="3 14">1.17.4.1</ecNumber>
    </recommendedName>
</protein>
<keyword evidence="5 14" id="KW-0846">Cobalamin</keyword>
<dbReference type="GO" id="GO:0005524">
    <property type="term" value="F:ATP binding"/>
    <property type="evidence" value="ECO:0007669"/>
    <property type="project" value="InterPro"/>
</dbReference>
<evidence type="ECO:0000256" key="6">
    <source>
        <dbReference type="ARBA" id="ARBA00022634"/>
    </source>
</evidence>
<dbReference type="Pfam" id="PF00317">
    <property type="entry name" value="Ribonuc_red_lgN"/>
    <property type="match status" value="1"/>
</dbReference>
<feature type="domain" description="Ribonucleotide reductase large subunit C-terminal" evidence="17">
    <location>
        <begin position="142"/>
        <end position="622"/>
    </location>
</feature>
<feature type="region of interest" description="Disordered" evidence="15">
    <location>
        <begin position="779"/>
        <end position="799"/>
    </location>
</feature>
<comment type="cofactor">
    <cofactor evidence="1 14">
        <name>adenosylcob(III)alamin</name>
        <dbReference type="ChEBI" id="CHEBI:18408"/>
    </cofactor>
</comment>
<dbReference type="CDD" id="cd02888">
    <property type="entry name" value="RNR_II_dimer"/>
    <property type="match status" value="1"/>
</dbReference>
<dbReference type="GO" id="GO:0004748">
    <property type="term" value="F:ribonucleoside-diphosphate reductase activity, thioredoxin disulfide as acceptor"/>
    <property type="evidence" value="ECO:0007669"/>
    <property type="project" value="UniProtKB-EC"/>
</dbReference>
<evidence type="ECO:0000256" key="1">
    <source>
        <dbReference type="ARBA" id="ARBA00001922"/>
    </source>
</evidence>
<comment type="similarity">
    <text evidence="2 14">Belongs to the ribonucleoside diphosphate reductase class-2 family.</text>
</comment>
<keyword evidence="7 14" id="KW-0547">Nucleotide-binding</keyword>
<accession>A0A1G2AQV7</accession>
<dbReference type="AlphaFoldDB" id="A0A1G2AQV7"/>
<evidence type="ECO:0000256" key="9">
    <source>
        <dbReference type="ARBA" id="ARBA00023116"/>
    </source>
</evidence>
<dbReference type="Pfam" id="PF12637">
    <property type="entry name" value="TSCPD"/>
    <property type="match status" value="1"/>
</dbReference>
<keyword evidence="10" id="KW-1015">Disulfide bond</keyword>
<evidence type="ECO:0000259" key="18">
    <source>
        <dbReference type="Pfam" id="PF12637"/>
    </source>
</evidence>
<comment type="caution">
    <text evidence="19">The sequence shown here is derived from an EMBL/GenBank/DDBJ whole genome shotgun (WGS) entry which is preliminary data.</text>
</comment>
<evidence type="ECO:0000313" key="19">
    <source>
        <dbReference type="EMBL" id="OGY79292.1"/>
    </source>
</evidence>
<keyword evidence="9" id="KW-0215">Deoxyribonucleotide synthesis</keyword>
<dbReference type="GO" id="GO:0031419">
    <property type="term" value="F:cobalamin binding"/>
    <property type="evidence" value="ECO:0007669"/>
    <property type="project" value="UniProtKB-KW"/>
</dbReference>
<evidence type="ECO:0000256" key="2">
    <source>
        <dbReference type="ARBA" id="ARBA00007405"/>
    </source>
</evidence>
<dbReference type="GO" id="GO:0009263">
    <property type="term" value="P:deoxyribonucleotide biosynthetic process"/>
    <property type="evidence" value="ECO:0007669"/>
    <property type="project" value="UniProtKB-KW"/>
</dbReference>
<dbReference type="EMBL" id="MHKB01000009">
    <property type="protein sequence ID" value="OGY79292.1"/>
    <property type="molecule type" value="Genomic_DNA"/>
</dbReference>
<feature type="domain" description="Ribonucleotide reductase large subunit N-terminal" evidence="16">
    <location>
        <begin position="77"/>
        <end position="135"/>
    </location>
</feature>
<evidence type="ECO:0000256" key="3">
    <source>
        <dbReference type="ARBA" id="ARBA00012274"/>
    </source>
</evidence>
<dbReference type="Gene3D" id="3.20.70.20">
    <property type="match status" value="1"/>
</dbReference>
<evidence type="ECO:0000256" key="15">
    <source>
        <dbReference type="SAM" id="MobiDB-lite"/>
    </source>
</evidence>
<dbReference type="GO" id="GO:0071897">
    <property type="term" value="P:DNA biosynthetic process"/>
    <property type="evidence" value="ECO:0007669"/>
    <property type="project" value="UniProtKB-KW"/>
</dbReference>
<dbReference type="InterPro" id="IPR000788">
    <property type="entry name" value="RNR_lg_C"/>
</dbReference>
<evidence type="ECO:0000256" key="8">
    <source>
        <dbReference type="ARBA" id="ARBA00023002"/>
    </source>
</evidence>
<dbReference type="InterPro" id="IPR024434">
    <property type="entry name" value="TSCPD_dom"/>
</dbReference>